<feature type="domain" description="Transposase MuDR plant" evidence="1">
    <location>
        <begin position="2"/>
        <end position="47"/>
    </location>
</feature>
<evidence type="ECO:0000313" key="3">
    <source>
        <dbReference type="Proteomes" id="UP001281410"/>
    </source>
</evidence>
<reference evidence="2" key="1">
    <citation type="journal article" date="2023" name="Plant J.">
        <title>Genome sequences and population genomics provide insights into the demographic history, inbreeding, and mutation load of two 'living fossil' tree species of Dipteronia.</title>
        <authorList>
            <person name="Feng Y."/>
            <person name="Comes H.P."/>
            <person name="Chen J."/>
            <person name="Zhu S."/>
            <person name="Lu R."/>
            <person name="Zhang X."/>
            <person name="Li P."/>
            <person name="Qiu J."/>
            <person name="Olsen K.M."/>
            <person name="Qiu Y."/>
        </authorList>
    </citation>
    <scope>NUCLEOTIDE SEQUENCE</scope>
    <source>
        <strain evidence="2">NBL</strain>
    </source>
</reference>
<sequence length="218" mass="25239">MVRDVVRGYAIQEGFELNRLKNDQCRYTAKCFNDTCDWRIHVFSLLDGRSFIIRSICGGHIQCRRGKKNKEAISLWIAVVAGKSINLNPTISAKSLKNELHDKFRVECSSQSVYRAKKKVLKTLRADHENSYAQIRKYGNILIKMNPGSFMKIRGHVPRLINNHLGYCRRTNLKKLREEDTQENKVVGILVNLSTIQVALFSNIRCFHLEVILMFVRK</sequence>
<dbReference type="Proteomes" id="UP001281410">
    <property type="component" value="Unassembled WGS sequence"/>
</dbReference>
<evidence type="ECO:0000259" key="1">
    <source>
        <dbReference type="Pfam" id="PF03108"/>
    </source>
</evidence>
<dbReference type="AlphaFoldDB" id="A0AAD9ZZT4"/>
<dbReference type="Pfam" id="PF03108">
    <property type="entry name" value="DBD_Tnp_Mut"/>
    <property type="match status" value="1"/>
</dbReference>
<protein>
    <recommendedName>
        <fullName evidence="1">Transposase MuDR plant domain-containing protein</fullName>
    </recommendedName>
</protein>
<keyword evidence="3" id="KW-1185">Reference proteome</keyword>
<dbReference type="EMBL" id="JANJYJ010000007">
    <property type="protein sequence ID" value="KAK3197819.1"/>
    <property type="molecule type" value="Genomic_DNA"/>
</dbReference>
<comment type="caution">
    <text evidence="2">The sequence shown here is derived from an EMBL/GenBank/DDBJ whole genome shotgun (WGS) entry which is preliminary data.</text>
</comment>
<gene>
    <name evidence="2" type="ORF">Dsin_021234</name>
</gene>
<name>A0AAD9ZZT4_9ROSI</name>
<accession>A0AAD9ZZT4</accession>
<evidence type="ECO:0000313" key="2">
    <source>
        <dbReference type="EMBL" id="KAK3197819.1"/>
    </source>
</evidence>
<dbReference type="PANTHER" id="PTHR31973:SF187">
    <property type="entry name" value="MUTATOR TRANSPOSASE MUDRA PROTEIN"/>
    <property type="match status" value="1"/>
</dbReference>
<dbReference type="InterPro" id="IPR004332">
    <property type="entry name" value="Transposase_MuDR"/>
</dbReference>
<dbReference type="PANTHER" id="PTHR31973">
    <property type="entry name" value="POLYPROTEIN, PUTATIVE-RELATED"/>
    <property type="match status" value="1"/>
</dbReference>
<proteinExistence type="predicted"/>
<organism evidence="2 3">
    <name type="scientific">Dipteronia sinensis</name>
    <dbReference type="NCBI Taxonomy" id="43782"/>
    <lineage>
        <taxon>Eukaryota</taxon>
        <taxon>Viridiplantae</taxon>
        <taxon>Streptophyta</taxon>
        <taxon>Embryophyta</taxon>
        <taxon>Tracheophyta</taxon>
        <taxon>Spermatophyta</taxon>
        <taxon>Magnoliopsida</taxon>
        <taxon>eudicotyledons</taxon>
        <taxon>Gunneridae</taxon>
        <taxon>Pentapetalae</taxon>
        <taxon>rosids</taxon>
        <taxon>malvids</taxon>
        <taxon>Sapindales</taxon>
        <taxon>Sapindaceae</taxon>
        <taxon>Hippocastanoideae</taxon>
        <taxon>Acereae</taxon>
        <taxon>Dipteronia</taxon>
    </lineage>
</organism>